<evidence type="ECO:0008006" key="9">
    <source>
        <dbReference type="Google" id="ProtNLM"/>
    </source>
</evidence>
<feature type="transmembrane region" description="Helical" evidence="2">
    <location>
        <begin position="226"/>
        <end position="244"/>
    </location>
</feature>
<dbReference type="Proteomes" id="UP000013783">
    <property type="component" value="Unassembled WGS sequence"/>
</dbReference>
<feature type="transmembrane region" description="Helical" evidence="2">
    <location>
        <begin position="416"/>
        <end position="436"/>
    </location>
</feature>
<proteinExistence type="predicted"/>
<evidence type="ECO:0000259" key="4">
    <source>
        <dbReference type="Pfam" id="PF24677"/>
    </source>
</evidence>
<keyword evidence="2" id="KW-0472">Membrane</keyword>
<organism evidence="5 7">
    <name type="scientific">Enterococcus malodoratus ATCC 43197</name>
    <dbReference type="NCBI Taxonomy" id="1158601"/>
    <lineage>
        <taxon>Bacteria</taxon>
        <taxon>Bacillati</taxon>
        <taxon>Bacillota</taxon>
        <taxon>Bacilli</taxon>
        <taxon>Lactobacillales</taxon>
        <taxon>Enterococcaceae</taxon>
        <taxon>Enterococcus</taxon>
    </lineage>
</organism>
<dbReference type="RefSeq" id="WP_010740454.1">
    <property type="nucleotide sequence ID" value="NZ_KB946250.1"/>
</dbReference>
<feature type="transmembrane region" description="Helical" evidence="2">
    <location>
        <begin position="496"/>
        <end position="516"/>
    </location>
</feature>
<dbReference type="STRING" id="71451.RV07_GL002458"/>
<evidence type="ECO:0000256" key="1">
    <source>
        <dbReference type="SAM" id="MobiDB-lite"/>
    </source>
</evidence>
<reference evidence="5 7" key="1">
    <citation type="submission" date="2013-02" db="EMBL/GenBank/DDBJ databases">
        <title>The Genome Sequence of Enterococcus malodoratus ATCC_43197.</title>
        <authorList>
            <consortium name="The Broad Institute Genome Sequencing Platform"/>
            <consortium name="The Broad Institute Genome Sequencing Center for Infectious Disease"/>
            <person name="Earl A.M."/>
            <person name="Gilmore M.S."/>
            <person name="Lebreton F."/>
            <person name="Walker B."/>
            <person name="Young S.K."/>
            <person name="Zeng Q."/>
            <person name="Gargeya S."/>
            <person name="Fitzgerald M."/>
            <person name="Haas B."/>
            <person name="Abouelleil A."/>
            <person name="Alvarado L."/>
            <person name="Arachchi H.M."/>
            <person name="Berlin A.M."/>
            <person name="Chapman S.B."/>
            <person name="Dewar J."/>
            <person name="Goldberg J."/>
            <person name="Griggs A."/>
            <person name="Gujja S."/>
            <person name="Hansen M."/>
            <person name="Howarth C."/>
            <person name="Imamovic A."/>
            <person name="Larimer J."/>
            <person name="McCowan C."/>
            <person name="Murphy C."/>
            <person name="Neiman D."/>
            <person name="Pearson M."/>
            <person name="Priest M."/>
            <person name="Roberts A."/>
            <person name="Saif S."/>
            <person name="Shea T."/>
            <person name="Sisk P."/>
            <person name="Sykes S."/>
            <person name="Wortman J."/>
            <person name="Nusbaum C."/>
            <person name="Birren B."/>
        </authorList>
    </citation>
    <scope>NUCLEOTIDE SEQUENCE [LARGE SCALE GENOMIC DNA]</scope>
    <source>
        <strain evidence="5 7">ATCC 43197</strain>
    </source>
</reference>
<feature type="transmembrane region" description="Helical" evidence="2">
    <location>
        <begin position="201"/>
        <end position="217"/>
    </location>
</feature>
<dbReference type="OrthoDB" id="909787at2"/>
<feature type="transmembrane region" description="Helical" evidence="2">
    <location>
        <begin position="475"/>
        <end position="491"/>
    </location>
</feature>
<feature type="domain" description="DUF7657" evidence="4">
    <location>
        <begin position="33"/>
        <end position="433"/>
    </location>
</feature>
<dbReference type="PATRIC" id="fig|1158601.3.peg.1576"/>
<feature type="transmembrane region" description="Helical" evidence="2">
    <location>
        <begin position="350"/>
        <end position="369"/>
    </location>
</feature>
<sequence length="700" mass="81115">MESRTQKRTREVPSYNEKPKVNPFLWFIDQFIRFRYIIGVLFLIIIIALNLNGSSIGSWDKIVSERSDDKKSDVIFGENREVRSDEWMVQTPFYFSQAESDYPVVNKQYGKEGQNMIIAYNSPVKDLTVIGKPFNWGFFFLGKERGLSFYWGFKIISMLLLSFELVMILTKRNKYLSLLGSFWITFSPSIQWWFMQHVGDLMFFTLAIMVASYYFIAKHENVLMRLFMMALIVINGIGFVLVLYPAHQVPLVYLILFWLFGTLIHFRKELVLDIWDLPIIIGGLGIIGFVLFHFYSTSKDAIDATLNTIYPGHREAEGGGRPQSDFFLFLTNWKIPFDNFNFHGTNNGEVASYFNFLPLTVLLSPFIFFSKKGREEKYMGAILGLFCLFIFGWTYFGYSHGIAKVLMLTYVTSTRSLVTLGFGAVLLSLWMINFIWEYTKIPWWIKLIFLGLIMIMATHSVTSSIMGLYFNNFEIFMTLVVFALIMFALLFKLKKFFILAMTILILVSGISVNPIVHGTGAIDKKTLAEEIVKIKKEDPNALWLSEDNLYNFTPALGVKTINSVRFYPDMKLWHKIDPKHKNEKYYNRYAHVRAFIDKGKTDFRLDRPDNFTVNLNFTDCKKLGIKYVISNRPLEDYNALNYAQFEKLYGPDKDKWTIYRLTFTSDEAQAEADVDIAPIGGTNNYQEIPQPAPAEDGYIN</sequence>
<evidence type="ECO:0000313" key="5">
    <source>
        <dbReference type="EMBL" id="EOH78963.1"/>
    </source>
</evidence>
<dbReference type="AlphaFoldDB" id="R2P735"/>
<protein>
    <recommendedName>
        <fullName evidence="9">Glycosyltransferase RgtA/B/C/D-like domain-containing protein</fullName>
    </recommendedName>
</protein>
<feature type="region of interest" description="Disordered" evidence="1">
    <location>
        <begin position="681"/>
        <end position="700"/>
    </location>
</feature>
<dbReference type="EMBL" id="ASWA01000004">
    <property type="protein sequence ID" value="EOT64612.1"/>
    <property type="molecule type" value="Genomic_DNA"/>
</dbReference>
<feature type="transmembrane region" description="Helical" evidence="2">
    <location>
        <begin position="274"/>
        <end position="295"/>
    </location>
</feature>
<feature type="transmembrane region" description="Helical" evidence="2">
    <location>
        <begin position="448"/>
        <end position="469"/>
    </location>
</feature>
<dbReference type="Pfam" id="PF24677">
    <property type="entry name" value="DUF7657"/>
    <property type="match status" value="1"/>
</dbReference>
<accession>R2P735</accession>
<keyword evidence="2" id="KW-1133">Transmembrane helix</keyword>
<evidence type="ECO:0000313" key="7">
    <source>
        <dbReference type="Proteomes" id="UP000013783"/>
    </source>
</evidence>
<dbReference type="Proteomes" id="UP000014148">
    <property type="component" value="Unassembled WGS sequence"/>
</dbReference>
<evidence type="ECO:0000259" key="3">
    <source>
        <dbReference type="Pfam" id="PF24672"/>
    </source>
</evidence>
<evidence type="ECO:0000313" key="6">
    <source>
        <dbReference type="EMBL" id="EOT64612.1"/>
    </source>
</evidence>
<evidence type="ECO:0000313" key="8">
    <source>
        <dbReference type="Proteomes" id="UP000014148"/>
    </source>
</evidence>
<feature type="transmembrane region" description="Helical" evidence="2">
    <location>
        <begin position="378"/>
        <end position="396"/>
    </location>
</feature>
<keyword evidence="2" id="KW-0812">Transmembrane</keyword>
<name>R2P735_9ENTE</name>
<comment type="caution">
    <text evidence="5">The sequence shown here is derived from an EMBL/GenBank/DDBJ whole genome shotgun (WGS) entry which is preliminary data.</text>
</comment>
<dbReference type="Pfam" id="PF24672">
    <property type="entry name" value="DUF7654"/>
    <property type="match status" value="1"/>
</dbReference>
<feature type="transmembrane region" description="Helical" evidence="2">
    <location>
        <begin position="250"/>
        <end position="267"/>
    </location>
</feature>
<dbReference type="EMBL" id="AJAK01000011">
    <property type="protein sequence ID" value="EOH78963.1"/>
    <property type="molecule type" value="Genomic_DNA"/>
</dbReference>
<evidence type="ECO:0000256" key="2">
    <source>
        <dbReference type="SAM" id="Phobius"/>
    </source>
</evidence>
<dbReference type="eggNOG" id="ENOG502Z7Q8">
    <property type="taxonomic scope" value="Bacteria"/>
</dbReference>
<feature type="transmembrane region" description="Helical" evidence="2">
    <location>
        <begin position="149"/>
        <end position="169"/>
    </location>
</feature>
<gene>
    <name evidence="6" type="ORF">I585_03813</name>
    <name evidence="5" type="ORF">UAI_01608</name>
</gene>
<dbReference type="InterPro" id="IPR056071">
    <property type="entry name" value="DUF7654"/>
</dbReference>
<keyword evidence="8" id="KW-1185">Reference proteome</keyword>
<feature type="transmembrane region" description="Helical" evidence="2">
    <location>
        <begin position="34"/>
        <end position="51"/>
    </location>
</feature>
<feature type="transmembrane region" description="Helical" evidence="2">
    <location>
        <begin position="176"/>
        <end position="195"/>
    </location>
</feature>
<reference evidence="6 8" key="2">
    <citation type="submission" date="2013-03" db="EMBL/GenBank/DDBJ databases">
        <title>The Genome Sequence of Enterococcus malodoratus ATCC_43197 (PacBio/Illumina hybrid assembly).</title>
        <authorList>
            <consortium name="The Broad Institute Genomics Platform"/>
            <consortium name="The Broad Institute Genome Sequencing Center for Infectious Disease"/>
            <person name="Earl A."/>
            <person name="Russ C."/>
            <person name="Gilmore M."/>
            <person name="Surin D."/>
            <person name="Walker B."/>
            <person name="Young S."/>
            <person name="Zeng Q."/>
            <person name="Gargeya S."/>
            <person name="Fitzgerald M."/>
            <person name="Haas B."/>
            <person name="Abouelleil A."/>
            <person name="Allen A.W."/>
            <person name="Alvarado L."/>
            <person name="Arachchi H.M."/>
            <person name="Berlin A.M."/>
            <person name="Chapman S.B."/>
            <person name="Gainer-Dewar J."/>
            <person name="Goldberg J."/>
            <person name="Griggs A."/>
            <person name="Gujja S."/>
            <person name="Hansen M."/>
            <person name="Howarth C."/>
            <person name="Imamovic A."/>
            <person name="Ireland A."/>
            <person name="Larimer J."/>
            <person name="McCowan C."/>
            <person name="Murphy C."/>
            <person name="Pearson M."/>
            <person name="Poon T.W."/>
            <person name="Priest M."/>
            <person name="Roberts A."/>
            <person name="Saif S."/>
            <person name="Shea T."/>
            <person name="Sisk P."/>
            <person name="Sykes S."/>
            <person name="Wortman J."/>
            <person name="Nusbaum C."/>
            <person name="Birren B."/>
        </authorList>
    </citation>
    <scope>NUCLEOTIDE SEQUENCE [LARGE SCALE GENOMIC DNA]</scope>
    <source>
        <strain evidence="6 8">ATCC 43197</strain>
    </source>
</reference>
<feature type="domain" description="DUF7654" evidence="3">
    <location>
        <begin position="522"/>
        <end position="661"/>
    </location>
</feature>
<dbReference type="InterPro" id="IPR056074">
    <property type="entry name" value="DUF7657"/>
</dbReference>